<dbReference type="GO" id="GO:0007165">
    <property type="term" value="P:signal transduction"/>
    <property type="evidence" value="ECO:0007669"/>
    <property type="project" value="TreeGrafter"/>
</dbReference>
<dbReference type="Pfam" id="PF00782">
    <property type="entry name" value="DSPc"/>
    <property type="match status" value="1"/>
</dbReference>
<dbReference type="InterPro" id="IPR029021">
    <property type="entry name" value="Prot-tyrosine_phosphatase-like"/>
</dbReference>
<evidence type="ECO:0000256" key="2">
    <source>
        <dbReference type="ARBA" id="ARBA00022801"/>
    </source>
</evidence>
<dbReference type="SUPFAM" id="SSF52799">
    <property type="entry name" value="(Phosphotyrosine protein) phosphatases II"/>
    <property type="match status" value="1"/>
</dbReference>
<keyword evidence="9" id="KW-1185">Reference proteome</keyword>
<protein>
    <recommendedName>
        <fullName evidence="7">Dual specificity phosphatase catalytic domain-containing protein</fullName>
    </recommendedName>
</protein>
<gene>
    <name evidence="8" type="ORF">QYM36_013970</name>
</gene>
<reference evidence="8" key="1">
    <citation type="submission" date="2023-07" db="EMBL/GenBank/DDBJ databases">
        <title>Chromosome-level genome assembly of Artemia franciscana.</title>
        <authorList>
            <person name="Jo E."/>
        </authorList>
    </citation>
    <scope>NUCLEOTIDE SEQUENCE</scope>
    <source>
        <tissue evidence="8">Whole body</tissue>
    </source>
</reference>
<sequence>MSRSVAIAVAYVMSVTSLEWKEALNAVRGARAVANPNSGFQRQLQDFSGDRVAEVSNRGEDVTASSLTVDGNGTPAKKFQFNTDDKATPG</sequence>
<dbReference type="EMBL" id="JAVRJZ010000018">
    <property type="protein sequence ID" value="KAK2708218.1"/>
    <property type="molecule type" value="Genomic_DNA"/>
</dbReference>
<evidence type="ECO:0000313" key="9">
    <source>
        <dbReference type="Proteomes" id="UP001187531"/>
    </source>
</evidence>
<evidence type="ECO:0000313" key="8">
    <source>
        <dbReference type="EMBL" id="KAK2708218.1"/>
    </source>
</evidence>
<dbReference type="Proteomes" id="UP001187531">
    <property type="component" value="Unassembled WGS sequence"/>
</dbReference>
<dbReference type="InterPro" id="IPR000340">
    <property type="entry name" value="Dual-sp_phosphatase_cat-dom"/>
</dbReference>
<name>A0AA88HB54_ARTSF</name>
<evidence type="ECO:0000256" key="5">
    <source>
        <dbReference type="ARBA" id="ARBA00048336"/>
    </source>
</evidence>
<comment type="caution">
    <text evidence="8">The sequence shown here is derived from an EMBL/GenBank/DDBJ whole genome shotgun (WGS) entry which is preliminary data.</text>
</comment>
<evidence type="ECO:0000256" key="4">
    <source>
        <dbReference type="ARBA" id="ARBA00047761"/>
    </source>
</evidence>
<keyword evidence="3" id="KW-0904">Protein phosphatase</keyword>
<dbReference type="PANTHER" id="PTHR45948">
    <property type="entry name" value="DUAL SPECIFICITY PROTEIN PHOSPHATASE DDB_G0269404-RELATED"/>
    <property type="match status" value="1"/>
</dbReference>
<dbReference type="AlphaFoldDB" id="A0AA88HB54"/>
<organism evidence="8 9">
    <name type="scientific">Artemia franciscana</name>
    <name type="common">Brine shrimp</name>
    <name type="synonym">Artemia sanfranciscana</name>
    <dbReference type="NCBI Taxonomy" id="6661"/>
    <lineage>
        <taxon>Eukaryota</taxon>
        <taxon>Metazoa</taxon>
        <taxon>Ecdysozoa</taxon>
        <taxon>Arthropoda</taxon>
        <taxon>Crustacea</taxon>
        <taxon>Branchiopoda</taxon>
        <taxon>Anostraca</taxon>
        <taxon>Artemiidae</taxon>
        <taxon>Artemia</taxon>
    </lineage>
</organism>
<evidence type="ECO:0000256" key="6">
    <source>
        <dbReference type="SAM" id="MobiDB-lite"/>
    </source>
</evidence>
<dbReference type="GO" id="GO:0005829">
    <property type="term" value="C:cytosol"/>
    <property type="evidence" value="ECO:0007669"/>
    <property type="project" value="TreeGrafter"/>
</dbReference>
<evidence type="ECO:0000256" key="3">
    <source>
        <dbReference type="ARBA" id="ARBA00022912"/>
    </source>
</evidence>
<feature type="region of interest" description="Disordered" evidence="6">
    <location>
        <begin position="64"/>
        <end position="90"/>
    </location>
</feature>
<dbReference type="PANTHER" id="PTHR45948:SF2">
    <property type="entry name" value="DUAL SPECIFICITY PROTEIN PHOSPHATASE"/>
    <property type="match status" value="1"/>
</dbReference>
<proteinExistence type="inferred from homology"/>
<comment type="catalytic activity">
    <reaction evidence="4">
        <text>O-phospho-L-seryl-[protein] + H2O = L-seryl-[protein] + phosphate</text>
        <dbReference type="Rhea" id="RHEA:20629"/>
        <dbReference type="Rhea" id="RHEA-COMP:9863"/>
        <dbReference type="Rhea" id="RHEA-COMP:11604"/>
        <dbReference type="ChEBI" id="CHEBI:15377"/>
        <dbReference type="ChEBI" id="CHEBI:29999"/>
        <dbReference type="ChEBI" id="CHEBI:43474"/>
        <dbReference type="ChEBI" id="CHEBI:83421"/>
        <dbReference type="EC" id="3.1.3.16"/>
    </reaction>
</comment>
<evidence type="ECO:0000256" key="1">
    <source>
        <dbReference type="ARBA" id="ARBA00008601"/>
    </source>
</evidence>
<dbReference type="GO" id="GO:0004722">
    <property type="term" value="F:protein serine/threonine phosphatase activity"/>
    <property type="evidence" value="ECO:0007669"/>
    <property type="project" value="UniProtKB-EC"/>
</dbReference>
<dbReference type="GO" id="GO:0004725">
    <property type="term" value="F:protein tyrosine phosphatase activity"/>
    <property type="evidence" value="ECO:0007669"/>
    <property type="project" value="TreeGrafter"/>
</dbReference>
<accession>A0AA88HB54</accession>
<feature type="domain" description="Dual specificity phosphatase catalytic" evidence="7">
    <location>
        <begin position="1"/>
        <end position="47"/>
    </location>
</feature>
<comment type="similarity">
    <text evidence="1">Belongs to the protein-tyrosine phosphatase family. Non-receptor class dual specificity subfamily.</text>
</comment>
<evidence type="ECO:0000259" key="7">
    <source>
        <dbReference type="Pfam" id="PF00782"/>
    </source>
</evidence>
<comment type="catalytic activity">
    <reaction evidence="5">
        <text>O-phospho-L-threonyl-[protein] + H2O = L-threonyl-[protein] + phosphate</text>
        <dbReference type="Rhea" id="RHEA:47004"/>
        <dbReference type="Rhea" id="RHEA-COMP:11060"/>
        <dbReference type="Rhea" id="RHEA-COMP:11605"/>
        <dbReference type="ChEBI" id="CHEBI:15377"/>
        <dbReference type="ChEBI" id="CHEBI:30013"/>
        <dbReference type="ChEBI" id="CHEBI:43474"/>
        <dbReference type="ChEBI" id="CHEBI:61977"/>
        <dbReference type="EC" id="3.1.3.16"/>
    </reaction>
</comment>
<dbReference type="Gene3D" id="3.90.190.10">
    <property type="entry name" value="Protein tyrosine phosphatase superfamily"/>
    <property type="match status" value="1"/>
</dbReference>
<keyword evidence="2" id="KW-0378">Hydrolase</keyword>